<dbReference type="AlphaFoldDB" id="Q7RNP1"/>
<comment type="caution">
    <text evidence="1">The sequence shown here is derived from an EMBL/GenBank/DDBJ whole genome shotgun (WGS) entry which is preliminary data.</text>
</comment>
<keyword evidence="2" id="KW-1185">Reference proteome</keyword>
<gene>
    <name evidence="1" type="ORF">PY01775</name>
</gene>
<feature type="non-terminal residue" evidence="1">
    <location>
        <position position="1"/>
    </location>
</feature>
<evidence type="ECO:0000313" key="1">
    <source>
        <dbReference type="EMBL" id="EAA21142.1"/>
    </source>
</evidence>
<dbReference type="PaxDb" id="73239-Q7RNP1"/>
<accession>Q7RNP1</accession>
<dbReference type="EMBL" id="AABL01000479">
    <property type="protein sequence ID" value="EAA21142.1"/>
    <property type="molecule type" value="Genomic_DNA"/>
</dbReference>
<dbReference type="Proteomes" id="UP000008553">
    <property type="component" value="Unassembled WGS sequence"/>
</dbReference>
<organism evidence="1 2">
    <name type="scientific">Plasmodium yoelii yoelii</name>
    <dbReference type="NCBI Taxonomy" id="73239"/>
    <lineage>
        <taxon>Eukaryota</taxon>
        <taxon>Sar</taxon>
        <taxon>Alveolata</taxon>
        <taxon>Apicomplexa</taxon>
        <taxon>Aconoidasida</taxon>
        <taxon>Haemosporida</taxon>
        <taxon>Plasmodiidae</taxon>
        <taxon>Plasmodium</taxon>
        <taxon>Plasmodium (Vinckeia)</taxon>
    </lineage>
</organism>
<name>Q7RNP1_PLAYO</name>
<protein>
    <submittedName>
        <fullName evidence="1">Uncharacterized protein</fullName>
    </submittedName>
</protein>
<sequence>KKKKKKKLRAYENFLILAVLRGLGI</sequence>
<evidence type="ECO:0000313" key="2">
    <source>
        <dbReference type="Proteomes" id="UP000008553"/>
    </source>
</evidence>
<dbReference type="InParanoid" id="Q7RNP1"/>
<reference evidence="1 2" key="1">
    <citation type="journal article" date="2002" name="Nature">
        <title>Genome sequence and comparative analysis of the model rodent malaria parasite Plasmodium yoelii yoelii.</title>
        <authorList>
            <person name="Carlton J.M."/>
            <person name="Angiuoli S.V."/>
            <person name="Suh B.B."/>
            <person name="Kooij T.W."/>
            <person name="Pertea M."/>
            <person name="Silva J.C."/>
            <person name="Ermolaeva M.D."/>
            <person name="Allen J.E."/>
            <person name="Selengut J.D."/>
            <person name="Koo H.L."/>
            <person name="Peterson J.D."/>
            <person name="Pop M."/>
            <person name="Kosack D.S."/>
            <person name="Shumway M.F."/>
            <person name="Bidwell S.L."/>
            <person name="Shallom S.J."/>
            <person name="van Aken S.E."/>
            <person name="Riedmuller S.B."/>
            <person name="Feldblyum T.V."/>
            <person name="Cho J.K."/>
            <person name="Quackenbush J."/>
            <person name="Sedegah M."/>
            <person name="Shoaibi A."/>
            <person name="Cummings L.M."/>
            <person name="Florens L."/>
            <person name="Yates J.R."/>
            <person name="Raine J.D."/>
            <person name="Sinden R.E."/>
            <person name="Harris M.A."/>
            <person name="Cunningham D.A."/>
            <person name="Preiser P.R."/>
            <person name="Bergman L.W."/>
            <person name="Vaidya A.B."/>
            <person name="van Lin L.H."/>
            <person name="Janse C.J."/>
            <person name="Waters A.P."/>
            <person name="Smith H.O."/>
            <person name="White O.R."/>
            <person name="Salzberg S.L."/>
            <person name="Venter J.C."/>
            <person name="Fraser C.M."/>
            <person name="Hoffman S.L."/>
            <person name="Gardner M.J."/>
            <person name="Carucci D.J."/>
        </authorList>
    </citation>
    <scope>NUCLEOTIDE SEQUENCE [LARGE SCALE GENOMIC DNA]</scope>
    <source>
        <strain evidence="1 2">17XNL</strain>
    </source>
</reference>
<proteinExistence type="predicted"/>